<keyword evidence="8" id="KW-1185">Reference proteome</keyword>
<dbReference type="PRINTS" id="PR00508">
    <property type="entry name" value="S21N4MTFRASE"/>
</dbReference>
<proteinExistence type="inferred from homology"/>
<reference evidence="7 8" key="1">
    <citation type="submission" date="2018-02" db="EMBL/GenBank/DDBJ databases">
        <title>Subsurface microbial communities from deep shales in Ohio and West Virginia, USA.</title>
        <authorList>
            <person name="Wrighton K."/>
        </authorList>
    </citation>
    <scope>NUCLEOTIDE SEQUENCE [LARGE SCALE GENOMIC DNA]</scope>
    <source>
        <strain evidence="7 8">OWC-G53F</strain>
    </source>
</reference>
<dbReference type="Proteomes" id="UP000238071">
    <property type="component" value="Unassembled WGS sequence"/>
</dbReference>
<dbReference type="Pfam" id="PF01555">
    <property type="entry name" value="N6_N4_Mtase"/>
    <property type="match status" value="1"/>
</dbReference>
<evidence type="ECO:0000259" key="6">
    <source>
        <dbReference type="Pfam" id="PF01555"/>
    </source>
</evidence>
<evidence type="ECO:0000256" key="5">
    <source>
        <dbReference type="SAM" id="MobiDB-lite"/>
    </source>
</evidence>
<sequence length="383" mass="44083">MSFCRIRGLLGNYKEDRSGDGFSLPDLSRTGNRVDAIDLCIRMSGIKSMLNLQDCGKEVISAAGIRRLIVSSVNSVEQDELFENELKGRRHKKKQDSLFSPVYEHPNGTLYEGDSIEWLKSLESESIDLIFADPPYNINKADWDKFETQEKYIDWSMQWISEAHRVLKKEGTLYVCGFSEILADIKHPSMKYFKACRWLIWHYKNKANLGNDWGRSHESILHLRKSKKQIFNVDDVRVPYGGHTLKYPSHPQAETSQYGNGGKRKDVWTPHPRGAKPRDVIEVPTTCNGMGETTKHPTQKPEELVRKFILASSNEGDLVIDPFSGSGTTVVVAEQLGRRWAGCEIESEYNEWAMDRLDSVIYRTKDDWIDFDRENDKRRNSIR</sequence>
<dbReference type="PROSITE" id="PS00092">
    <property type="entry name" value="N6_MTASE"/>
    <property type="match status" value="1"/>
</dbReference>
<dbReference type="PANTHER" id="PTHR13370">
    <property type="entry name" value="RNA METHYLASE-RELATED"/>
    <property type="match status" value="1"/>
</dbReference>
<gene>
    <name evidence="7" type="ORF">B0F88_11040</name>
</gene>
<comment type="similarity">
    <text evidence="1 4">Belongs to the N(4)/N(6)-methyltransferase family.</text>
</comment>
<accession>A0A2S6GVK4</accession>
<dbReference type="InterPro" id="IPR001091">
    <property type="entry name" value="RM_Methyltransferase"/>
</dbReference>
<keyword evidence="3 7" id="KW-0808">Transferase</keyword>
<dbReference type="GO" id="GO:0008170">
    <property type="term" value="F:N-methyltransferase activity"/>
    <property type="evidence" value="ECO:0007669"/>
    <property type="project" value="InterPro"/>
</dbReference>
<organism evidence="7 8">
    <name type="scientific">Methylobacter tundripaludum</name>
    <dbReference type="NCBI Taxonomy" id="173365"/>
    <lineage>
        <taxon>Bacteria</taxon>
        <taxon>Pseudomonadati</taxon>
        <taxon>Pseudomonadota</taxon>
        <taxon>Gammaproteobacteria</taxon>
        <taxon>Methylococcales</taxon>
        <taxon>Methylococcaceae</taxon>
        <taxon>Methylobacter</taxon>
    </lineage>
</organism>
<dbReference type="GO" id="GO:0003677">
    <property type="term" value="F:DNA binding"/>
    <property type="evidence" value="ECO:0007669"/>
    <property type="project" value="InterPro"/>
</dbReference>
<dbReference type="AlphaFoldDB" id="A0A2S6GVK4"/>
<dbReference type="Gene3D" id="3.40.50.150">
    <property type="entry name" value="Vaccinia Virus protein VP39"/>
    <property type="match status" value="1"/>
</dbReference>
<dbReference type="InterPro" id="IPR029063">
    <property type="entry name" value="SAM-dependent_MTases_sf"/>
</dbReference>
<evidence type="ECO:0000256" key="3">
    <source>
        <dbReference type="ARBA" id="ARBA00022679"/>
    </source>
</evidence>
<protein>
    <recommendedName>
        <fullName evidence="4">Methyltransferase</fullName>
        <ecNumber evidence="4">2.1.1.-</ecNumber>
    </recommendedName>
</protein>
<evidence type="ECO:0000256" key="2">
    <source>
        <dbReference type="ARBA" id="ARBA00022603"/>
    </source>
</evidence>
<dbReference type="InterPro" id="IPR002052">
    <property type="entry name" value="DNA_methylase_N6_adenine_CS"/>
</dbReference>
<dbReference type="EMBL" id="PTIY01000010">
    <property type="protein sequence ID" value="PPK69254.1"/>
    <property type="molecule type" value="Genomic_DNA"/>
</dbReference>
<keyword evidence="2 7" id="KW-0489">Methyltransferase</keyword>
<dbReference type="SUPFAM" id="SSF53335">
    <property type="entry name" value="S-adenosyl-L-methionine-dependent methyltransferases"/>
    <property type="match status" value="1"/>
</dbReference>
<feature type="region of interest" description="Disordered" evidence="5">
    <location>
        <begin position="244"/>
        <end position="279"/>
    </location>
</feature>
<dbReference type="CDD" id="cd02440">
    <property type="entry name" value="AdoMet_MTases"/>
    <property type="match status" value="1"/>
</dbReference>
<dbReference type="GO" id="GO:0005737">
    <property type="term" value="C:cytoplasm"/>
    <property type="evidence" value="ECO:0007669"/>
    <property type="project" value="TreeGrafter"/>
</dbReference>
<comment type="caution">
    <text evidence="7">The sequence shown here is derived from an EMBL/GenBank/DDBJ whole genome shotgun (WGS) entry which is preliminary data.</text>
</comment>
<dbReference type="GO" id="GO:0032259">
    <property type="term" value="P:methylation"/>
    <property type="evidence" value="ECO:0007669"/>
    <property type="project" value="UniProtKB-KW"/>
</dbReference>
<evidence type="ECO:0000256" key="4">
    <source>
        <dbReference type="RuleBase" id="RU362026"/>
    </source>
</evidence>
<evidence type="ECO:0000313" key="7">
    <source>
        <dbReference type="EMBL" id="PPK69254.1"/>
    </source>
</evidence>
<dbReference type="PANTHER" id="PTHR13370:SF24">
    <property type="entry name" value="TYPE III RESTRICTION-MODIFICATION ENZYME STYLTI MOD SUBUNIT"/>
    <property type="match status" value="1"/>
</dbReference>
<feature type="domain" description="DNA methylase N-4/N-6" evidence="6">
    <location>
        <begin position="127"/>
        <end position="353"/>
    </location>
</feature>
<dbReference type="EC" id="2.1.1.-" evidence="4"/>
<evidence type="ECO:0000256" key="1">
    <source>
        <dbReference type="ARBA" id="ARBA00006594"/>
    </source>
</evidence>
<name>A0A2S6GVK4_9GAMM</name>
<evidence type="ECO:0000313" key="8">
    <source>
        <dbReference type="Proteomes" id="UP000238071"/>
    </source>
</evidence>
<dbReference type="InterPro" id="IPR002941">
    <property type="entry name" value="DNA_methylase_N4/N6"/>
</dbReference>